<dbReference type="Gene3D" id="3.40.50.1240">
    <property type="entry name" value="Phosphoglycerate mutase-like"/>
    <property type="match status" value="1"/>
</dbReference>
<dbReference type="InterPro" id="IPR029033">
    <property type="entry name" value="His_PPase_superfam"/>
</dbReference>
<dbReference type="GO" id="GO:0016791">
    <property type="term" value="F:phosphatase activity"/>
    <property type="evidence" value="ECO:0007669"/>
    <property type="project" value="TreeGrafter"/>
</dbReference>
<dbReference type="SUPFAM" id="SSF53254">
    <property type="entry name" value="Phosphoglycerate mutase-like"/>
    <property type="match status" value="1"/>
</dbReference>
<proteinExistence type="predicted"/>
<evidence type="ECO:0000313" key="3">
    <source>
        <dbReference type="Proteomes" id="UP000199445"/>
    </source>
</evidence>
<dbReference type="InterPro" id="IPR050275">
    <property type="entry name" value="PGM_Phosphatase"/>
</dbReference>
<feature type="binding site" evidence="1">
    <location>
        <position position="54"/>
    </location>
    <ligand>
        <name>substrate</name>
    </ligand>
</feature>
<dbReference type="EMBL" id="FOSC01000009">
    <property type="protein sequence ID" value="SFK02693.1"/>
    <property type="molecule type" value="Genomic_DNA"/>
</dbReference>
<dbReference type="Pfam" id="PF00300">
    <property type="entry name" value="His_Phos_1"/>
    <property type="match status" value="1"/>
</dbReference>
<dbReference type="OrthoDB" id="92610at2"/>
<organism evidence="2 3">
    <name type="scientific">Marinobacter persicus</name>
    <dbReference type="NCBI Taxonomy" id="930118"/>
    <lineage>
        <taxon>Bacteria</taxon>
        <taxon>Pseudomonadati</taxon>
        <taxon>Pseudomonadota</taxon>
        <taxon>Gammaproteobacteria</taxon>
        <taxon>Pseudomonadales</taxon>
        <taxon>Marinobacteraceae</taxon>
        <taxon>Marinobacter</taxon>
    </lineage>
</organism>
<dbReference type="SMART" id="SM00855">
    <property type="entry name" value="PGAM"/>
    <property type="match status" value="1"/>
</dbReference>
<dbReference type="AlphaFoldDB" id="A0A1I3W678"/>
<dbReference type="GO" id="GO:0005737">
    <property type="term" value="C:cytoplasm"/>
    <property type="evidence" value="ECO:0007669"/>
    <property type="project" value="TreeGrafter"/>
</dbReference>
<protein>
    <submittedName>
        <fullName evidence="2">Phosphohistidine phosphatase, SixA</fullName>
    </submittedName>
</protein>
<evidence type="ECO:0000313" key="2">
    <source>
        <dbReference type="EMBL" id="SFK02693.1"/>
    </source>
</evidence>
<sequence>MHLIIMRHGEAGWHTNDQQRELTETGRRDVADVAAHLAESPYRPRAIWCSPLLRAQQTAAIVAEVINCPIEEKSFITPDDDPGLCLDALLEQPPASPLLIVSHMPLVGALATLLVDAHRRGLPFMPGEAVVLDMPVVGPGCADMKTQFLP</sequence>
<keyword evidence="3" id="KW-1185">Reference proteome</keyword>
<dbReference type="RefSeq" id="WP_091705429.1">
    <property type="nucleotide sequence ID" value="NZ_BMYN01000005.1"/>
</dbReference>
<evidence type="ECO:0000256" key="1">
    <source>
        <dbReference type="PIRSR" id="PIRSR613078-2"/>
    </source>
</evidence>
<dbReference type="InterPro" id="IPR013078">
    <property type="entry name" value="His_Pase_superF_clade-1"/>
</dbReference>
<name>A0A1I3W678_9GAMM</name>
<dbReference type="Proteomes" id="UP000199445">
    <property type="component" value="Unassembled WGS sequence"/>
</dbReference>
<dbReference type="CDD" id="cd07067">
    <property type="entry name" value="HP_PGM_like"/>
    <property type="match status" value="1"/>
</dbReference>
<gene>
    <name evidence="2" type="ORF">SAMN05216429_10936</name>
</gene>
<accession>A0A1I3W678</accession>
<dbReference type="PANTHER" id="PTHR48100">
    <property type="entry name" value="BROAD-SPECIFICITY PHOSPHATASE YOR283W-RELATED"/>
    <property type="match status" value="1"/>
</dbReference>
<dbReference type="PANTHER" id="PTHR48100:SF1">
    <property type="entry name" value="HISTIDINE PHOSPHATASE FAMILY PROTEIN-RELATED"/>
    <property type="match status" value="1"/>
</dbReference>
<reference evidence="2 3" key="1">
    <citation type="submission" date="2016-10" db="EMBL/GenBank/DDBJ databases">
        <authorList>
            <person name="de Groot N.N."/>
        </authorList>
    </citation>
    <scope>NUCLEOTIDE SEQUENCE [LARGE SCALE GENOMIC DNA]</scope>
    <source>
        <strain evidence="2 3">IBRC-M 10445</strain>
    </source>
</reference>